<evidence type="ECO:0000313" key="5">
    <source>
        <dbReference type="EMBL" id="MFC0391432.1"/>
    </source>
</evidence>
<feature type="domain" description="Glycoside hydrolase family 20 catalytic" evidence="3">
    <location>
        <begin position="90"/>
        <end position="280"/>
    </location>
</feature>
<feature type="domain" description="Glycoside Hydrolase 20C C-terminal" evidence="4">
    <location>
        <begin position="427"/>
        <end position="614"/>
    </location>
</feature>
<keyword evidence="6" id="KW-1185">Reference proteome</keyword>
<comment type="caution">
    <text evidence="5">The sequence shown here is derived from an EMBL/GenBank/DDBJ whole genome shotgun (WGS) entry which is preliminary data.</text>
</comment>
<dbReference type="Gene3D" id="3.20.20.80">
    <property type="entry name" value="Glycosidases"/>
    <property type="match status" value="1"/>
</dbReference>
<dbReference type="Pfam" id="PF18088">
    <property type="entry name" value="Glyco_H_20C_C"/>
    <property type="match status" value="1"/>
</dbReference>
<reference evidence="5 6" key="1">
    <citation type="submission" date="2024-09" db="EMBL/GenBank/DDBJ databases">
        <authorList>
            <person name="Sun Q."/>
            <person name="Mori K."/>
        </authorList>
    </citation>
    <scope>NUCLEOTIDE SEQUENCE [LARGE SCALE GENOMIC DNA]</scope>
    <source>
        <strain evidence="5 6">CCM 4839</strain>
    </source>
</reference>
<dbReference type="Gene3D" id="1.20.120.670">
    <property type="entry name" value="N-acetyl-b-d-glucoasminidase"/>
    <property type="match status" value="1"/>
</dbReference>
<dbReference type="RefSeq" id="WP_204819917.1">
    <property type="nucleotide sequence ID" value="NZ_JANHOF010000006.1"/>
</dbReference>
<dbReference type="CDD" id="cd06565">
    <property type="entry name" value="GH20_GcnA-like"/>
    <property type="match status" value="1"/>
</dbReference>
<proteinExistence type="inferred from homology"/>
<dbReference type="EMBL" id="JBHLVF010000011">
    <property type="protein sequence ID" value="MFC0391432.1"/>
    <property type="molecule type" value="Genomic_DNA"/>
</dbReference>
<protein>
    <submittedName>
        <fullName evidence="5">Beta-N-acetylhexosaminidase</fullName>
    </submittedName>
</protein>
<dbReference type="PANTHER" id="PTHR21040:SF8">
    <property type="entry name" value="BCDNA.GH04120"/>
    <property type="match status" value="1"/>
</dbReference>
<evidence type="ECO:0000256" key="2">
    <source>
        <dbReference type="ARBA" id="ARBA00022801"/>
    </source>
</evidence>
<accession>A0ABV6J7D1</accession>
<sequence length="637" mass="73037">MKLYLHGDLDQVKDGIWELARTGLFEWSEEGDGGVAVTVMKRSGNLRVSLQDGQGRIEFAEPHHFFRAIGLFIEHAQAGERFEIEERPRFEFNGPMLDVSRNAVLKPATVKQFIRYMACMGLNGLMLYAEDTYEVPNRPYFGYMRGRYTAEELKELDDYAFLFGIEIIPCIQTLAHLAQALKWPYASTIKDHPDLLLVGEPQTYVFIEEMVASASAPFRSKRIHIGMDEAFGLGLGRYLELNGYRDRFEIINEHVTQVLEITRKYDLKPIIWSDMYFHFLSNDKHAFHYSLNVDFSKERLEQIPQDVQFVYWDYGNRDQSIHERILDKHKEFGSVPLFAGGIHLWGSMSPNYGKTWMSSHPALLACKSQGVKEVLATAWGDNGQETNHLVMLPGLQLFAEHGYSDEVDDDKLRRRFATCTGLDLFDELVGLKAMDEVPGIEEGNHFMANPSKYLLWQDLLLGLFDKHVEGDGGSNLPKHYASMAQQWREAGKHLPSPFSEIFDVYEKLSETLAVKSTLGVEIAARYRDKDREALQEIAHKVLPDLHERVNELRQAHRRLWMTTYKPFGWEVLDIRYGGLMARISSAGERILDYTEGRESVLEELECERLLFEDGFAERPLQLNAPGYSRIVSASPLG</sequence>
<dbReference type="Pfam" id="PF00728">
    <property type="entry name" value="Glyco_hydro_20"/>
    <property type="match status" value="1"/>
</dbReference>
<evidence type="ECO:0000259" key="4">
    <source>
        <dbReference type="Pfam" id="PF18088"/>
    </source>
</evidence>
<evidence type="ECO:0000256" key="1">
    <source>
        <dbReference type="ARBA" id="ARBA00006285"/>
    </source>
</evidence>
<dbReference type="InterPro" id="IPR017853">
    <property type="entry name" value="GH"/>
</dbReference>
<name>A0ABV6J7D1_9BACL</name>
<dbReference type="InterPro" id="IPR015883">
    <property type="entry name" value="Glyco_hydro_20_cat"/>
</dbReference>
<keyword evidence="2" id="KW-0378">Hydrolase</keyword>
<dbReference type="InterPro" id="IPR041063">
    <property type="entry name" value="Glyco_H_20C_C"/>
</dbReference>
<evidence type="ECO:0000259" key="3">
    <source>
        <dbReference type="Pfam" id="PF00728"/>
    </source>
</evidence>
<organism evidence="5 6">
    <name type="scientific">Paenibacillus mendelii</name>
    <dbReference type="NCBI Taxonomy" id="206163"/>
    <lineage>
        <taxon>Bacteria</taxon>
        <taxon>Bacillati</taxon>
        <taxon>Bacillota</taxon>
        <taxon>Bacilli</taxon>
        <taxon>Bacillales</taxon>
        <taxon>Paenibacillaceae</taxon>
        <taxon>Paenibacillus</taxon>
    </lineage>
</organism>
<dbReference type="SUPFAM" id="SSF51445">
    <property type="entry name" value="(Trans)glycosidases"/>
    <property type="match status" value="1"/>
</dbReference>
<dbReference type="Proteomes" id="UP001589818">
    <property type="component" value="Unassembled WGS sequence"/>
</dbReference>
<comment type="similarity">
    <text evidence="1">Belongs to the glycosyl hydrolase 20 family.</text>
</comment>
<dbReference type="PANTHER" id="PTHR21040">
    <property type="entry name" value="BCDNA.GH04120"/>
    <property type="match status" value="1"/>
</dbReference>
<dbReference type="InterPro" id="IPR038901">
    <property type="entry name" value="HEXDC-like"/>
</dbReference>
<evidence type="ECO:0000313" key="6">
    <source>
        <dbReference type="Proteomes" id="UP001589818"/>
    </source>
</evidence>
<gene>
    <name evidence="5" type="ORF">ACFFJ8_08605</name>
</gene>